<protein>
    <recommendedName>
        <fullName evidence="1">ADP-ribosyl cyclase/cyclic ADP-ribose hydrolase</fullName>
        <ecNumber evidence="1">3.2.2.6</ecNumber>
    </recommendedName>
</protein>
<evidence type="ECO:0000313" key="6">
    <source>
        <dbReference type="EMBL" id="KAK4278728.1"/>
    </source>
</evidence>
<dbReference type="InterPro" id="IPR035897">
    <property type="entry name" value="Toll_tir_struct_dom_sf"/>
</dbReference>
<dbReference type="PANTHER" id="PTHR32009">
    <property type="entry name" value="TMV RESISTANCE PROTEIN N-LIKE"/>
    <property type="match status" value="1"/>
</dbReference>
<evidence type="ECO:0000256" key="2">
    <source>
        <dbReference type="ARBA" id="ARBA00022801"/>
    </source>
</evidence>
<keyword evidence="7" id="KW-1185">Reference proteome</keyword>
<evidence type="ECO:0000259" key="5">
    <source>
        <dbReference type="PROSITE" id="PS50104"/>
    </source>
</evidence>
<evidence type="ECO:0000256" key="3">
    <source>
        <dbReference type="ARBA" id="ARBA00023027"/>
    </source>
</evidence>
<name>A0AAE1MWU7_9FABA</name>
<comment type="catalytic activity">
    <reaction evidence="4">
        <text>NAD(+) + H2O = ADP-D-ribose + nicotinamide + H(+)</text>
        <dbReference type="Rhea" id="RHEA:16301"/>
        <dbReference type="ChEBI" id="CHEBI:15377"/>
        <dbReference type="ChEBI" id="CHEBI:15378"/>
        <dbReference type="ChEBI" id="CHEBI:17154"/>
        <dbReference type="ChEBI" id="CHEBI:57540"/>
        <dbReference type="ChEBI" id="CHEBI:57967"/>
        <dbReference type="EC" id="3.2.2.6"/>
    </reaction>
    <physiologicalReaction direction="left-to-right" evidence="4">
        <dbReference type="Rhea" id="RHEA:16302"/>
    </physiologicalReaction>
</comment>
<keyword evidence="3" id="KW-0520">NAD</keyword>
<reference evidence="6" key="1">
    <citation type="submission" date="2023-10" db="EMBL/GenBank/DDBJ databases">
        <title>Chromosome-level genome of the transformable northern wattle, Acacia crassicarpa.</title>
        <authorList>
            <person name="Massaro I."/>
            <person name="Sinha N.R."/>
            <person name="Poethig S."/>
            <person name="Leichty A.R."/>
        </authorList>
    </citation>
    <scope>NUCLEOTIDE SEQUENCE</scope>
    <source>
        <strain evidence="6">Acra3RX</strain>
        <tissue evidence="6">Leaf</tissue>
    </source>
</reference>
<evidence type="ECO:0000256" key="4">
    <source>
        <dbReference type="ARBA" id="ARBA00047304"/>
    </source>
</evidence>
<keyword evidence="2" id="KW-0378">Hydrolase</keyword>
<evidence type="ECO:0000256" key="1">
    <source>
        <dbReference type="ARBA" id="ARBA00011982"/>
    </source>
</evidence>
<dbReference type="SUPFAM" id="SSF52200">
    <property type="entry name" value="Toll/Interleukin receptor TIR domain"/>
    <property type="match status" value="1"/>
</dbReference>
<dbReference type="PANTHER" id="PTHR32009:SF39">
    <property type="entry name" value="TIR DOMAIN-CONTAINING PROTEIN"/>
    <property type="match status" value="1"/>
</dbReference>
<gene>
    <name evidence="6" type="ORF">QN277_016534</name>
</gene>
<evidence type="ECO:0000313" key="7">
    <source>
        <dbReference type="Proteomes" id="UP001293593"/>
    </source>
</evidence>
<dbReference type="Gene3D" id="3.40.50.10140">
    <property type="entry name" value="Toll/interleukin-1 receptor homology (TIR) domain"/>
    <property type="match status" value="1"/>
</dbReference>
<dbReference type="SMART" id="SM00255">
    <property type="entry name" value="TIR"/>
    <property type="match status" value="1"/>
</dbReference>
<dbReference type="AlphaFoldDB" id="A0AAE1MWU7"/>
<feature type="domain" description="TIR" evidence="5">
    <location>
        <begin position="20"/>
        <end position="169"/>
    </location>
</feature>
<dbReference type="Pfam" id="PF01582">
    <property type="entry name" value="TIR"/>
    <property type="match status" value="1"/>
</dbReference>
<dbReference type="InterPro" id="IPR000157">
    <property type="entry name" value="TIR_dom"/>
</dbReference>
<dbReference type="EC" id="3.2.2.6" evidence="1"/>
<dbReference type="GO" id="GO:0061809">
    <property type="term" value="F:NAD+ nucleosidase activity, cyclic ADP-ribose generating"/>
    <property type="evidence" value="ECO:0007669"/>
    <property type="project" value="UniProtKB-EC"/>
</dbReference>
<accession>A0AAE1MWU7</accession>
<dbReference type="FunFam" id="3.40.50.10140:FF:000007">
    <property type="entry name" value="Disease resistance protein (TIR-NBS-LRR class)"/>
    <property type="match status" value="1"/>
</dbReference>
<proteinExistence type="predicted"/>
<dbReference type="GO" id="GO:0007165">
    <property type="term" value="P:signal transduction"/>
    <property type="evidence" value="ECO:0007669"/>
    <property type="project" value="InterPro"/>
</dbReference>
<sequence length="169" mass="19457">MEHPVRGESSTSNSTDASKWKYDVFLSFAGDDTRLKFTSQLDEAFKRSGIKTFLDDVDLERGRDISQNLFQAIEDSLCAVVVLSENYANSKWCLNELQKILESRKTLQRQVFPIFYDVDPADVRKQTKSFGNALVEHEKKFGKNTTKMQNWRDALFEISNLSGWDTRGK</sequence>
<comment type="caution">
    <text evidence="6">The sequence shown here is derived from an EMBL/GenBank/DDBJ whole genome shotgun (WGS) entry which is preliminary data.</text>
</comment>
<dbReference type="Proteomes" id="UP001293593">
    <property type="component" value="Unassembled WGS sequence"/>
</dbReference>
<dbReference type="PROSITE" id="PS50104">
    <property type="entry name" value="TIR"/>
    <property type="match status" value="1"/>
</dbReference>
<organism evidence="6 7">
    <name type="scientific">Acacia crassicarpa</name>
    <name type="common">northern wattle</name>
    <dbReference type="NCBI Taxonomy" id="499986"/>
    <lineage>
        <taxon>Eukaryota</taxon>
        <taxon>Viridiplantae</taxon>
        <taxon>Streptophyta</taxon>
        <taxon>Embryophyta</taxon>
        <taxon>Tracheophyta</taxon>
        <taxon>Spermatophyta</taxon>
        <taxon>Magnoliopsida</taxon>
        <taxon>eudicotyledons</taxon>
        <taxon>Gunneridae</taxon>
        <taxon>Pentapetalae</taxon>
        <taxon>rosids</taxon>
        <taxon>fabids</taxon>
        <taxon>Fabales</taxon>
        <taxon>Fabaceae</taxon>
        <taxon>Caesalpinioideae</taxon>
        <taxon>mimosoid clade</taxon>
        <taxon>Acacieae</taxon>
        <taxon>Acacia</taxon>
    </lineage>
</organism>
<dbReference type="EMBL" id="JAWXYG010000003">
    <property type="protein sequence ID" value="KAK4278728.1"/>
    <property type="molecule type" value="Genomic_DNA"/>
</dbReference>